<dbReference type="STRING" id="621456.BJP26_03285"/>
<feature type="compositionally biased region" description="Basic and acidic residues" evidence="1">
    <location>
        <begin position="59"/>
        <end position="76"/>
    </location>
</feature>
<feature type="compositionally biased region" description="Gly residues" evidence="1">
    <location>
        <begin position="39"/>
        <end position="51"/>
    </location>
</feature>
<gene>
    <name evidence="2" type="ORF">AVM11_03545</name>
</gene>
<evidence type="ECO:0000313" key="2">
    <source>
        <dbReference type="EMBL" id="KZB95362.1"/>
    </source>
</evidence>
<proteinExistence type="predicted"/>
<reference evidence="2" key="1">
    <citation type="submission" date="2016-03" db="EMBL/GenBank/DDBJ databases">
        <title>Sphingomonas melonis TY, whole genome shotgun sequencing.</title>
        <authorList>
            <person name="Wang H."/>
            <person name="Zhu P."/>
        </authorList>
    </citation>
    <scope>NUCLEOTIDE SEQUENCE [LARGE SCALE GENOMIC DNA]</scope>
    <source>
        <strain evidence="2">TY</strain>
    </source>
</reference>
<organism evidence="2 3">
    <name type="scientific">Sphingomonas melonis TY</name>
    <dbReference type="NCBI Taxonomy" id="621456"/>
    <lineage>
        <taxon>Bacteria</taxon>
        <taxon>Pseudomonadati</taxon>
        <taxon>Pseudomonadota</taxon>
        <taxon>Alphaproteobacteria</taxon>
        <taxon>Sphingomonadales</taxon>
        <taxon>Sphingomonadaceae</taxon>
        <taxon>Sphingomonas</taxon>
    </lineage>
</organism>
<dbReference type="KEGG" id="smy:BJP26_03285"/>
<name>A0A175Y3M5_9SPHN</name>
<accession>A0A175Y3M5</accession>
<feature type="region of interest" description="Disordered" evidence="1">
    <location>
        <begin position="36"/>
        <end position="76"/>
    </location>
</feature>
<comment type="caution">
    <text evidence="2">The sequence shown here is derived from an EMBL/GenBank/DDBJ whole genome shotgun (WGS) entry which is preliminary data.</text>
</comment>
<evidence type="ECO:0000256" key="1">
    <source>
        <dbReference type="SAM" id="MobiDB-lite"/>
    </source>
</evidence>
<dbReference type="EMBL" id="LQCK02000012">
    <property type="protein sequence ID" value="KZB95362.1"/>
    <property type="molecule type" value="Genomic_DNA"/>
</dbReference>
<dbReference type="Proteomes" id="UP000078460">
    <property type="component" value="Unassembled WGS sequence"/>
</dbReference>
<sequence length="76" mass="7461">MRGLLDGAGLGRDGLVVGAAGGGGLRVSGAVGAQRFGRVAGGPGSAAGGGVDRAAAQPERQRQRDERRPGDRPAAR</sequence>
<dbReference type="GeneID" id="93797035"/>
<dbReference type="AlphaFoldDB" id="A0A175Y3M5"/>
<evidence type="ECO:0000313" key="3">
    <source>
        <dbReference type="Proteomes" id="UP000078460"/>
    </source>
</evidence>
<keyword evidence="3" id="KW-1185">Reference proteome</keyword>
<protein>
    <submittedName>
        <fullName evidence="2">Uncharacterized protein</fullName>
    </submittedName>
</protein>
<dbReference type="RefSeq" id="WP_017980549.1">
    <property type="nucleotide sequence ID" value="NZ_CP017578.1"/>
</dbReference>